<dbReference type="GO" id="GO:0006261">
    <property type="term" value="P:DNA-templated DNA replication"/>
    <property type="evidence" value="ECO:0007669"/>
    <property type="project" value="TreeGrafter"/>
</dbReference>
<accession>A0A1D2AFE1</accession>
<sequence length="634" mass="66381">MSPSATPKWVPAITKPLSAIASLPVSPDDGKVDISALQAALLQSVGSWDQVPLLTDDNVDGFPCGTLVRYTGMVQDMLNPEYYVGAVQLADGSWVSARFQDQVRQASLRGWSTAAAPCAVQTPASTPTFPARSAPPCRLHRAPCQVSECMPSGAPTKIEERRPLFLIAPPGTADWARPAPATPPEAKPSPSCARGPGGKRERDADGASMNAEEEAPAVVSPAARANRGSLGQRSTEDGQAPTLDTSCAAAAPSPVGCMVYVVDDLKAPVLNDIVTVVGILSIVPELAACCQEDAMDAELAGSHPPTSRCPRLHALAILPGPSPTPAPAPLPPSAIAEARLRTIGLLSLVLGGDDLAAEYLLLQLVGRVHARREDAGVIGTGSLNLTGCPAGQASGPASLSSLGQALALALQALMPRSVCLGLTTSQLTARPWWPRRDQNTQRLLEGRLQMAKGTQVLLDETVMSAGTLNEVGVRNLQAVDVLVRTQKVAYDFEFFSLDQEADAPVTVLSCGRSLLKDALGTSLPLAPTAPLAEPESLASMLQTSSLDGVREYLAAVRALDFTIPSHVAEVVEKDLTSARQKDAAITPASLHHLLNVARLLAVSHGEAELTAGRWAAVQSMELRRSARCNPTPSA</sequence>
<evidence type="ECO:0008006" key="5">
    <source>
        <dbReference type="Google" id="ProtNLM"/>
    </source>
</evidence>
<dbReference type="Pfam" id="PF09739">
    <property type="entry name" value="MCM_bind"/>
    <property type="match status" value="2"/>
</dbReference>
<gene>
    <name evidence="4" type="ORF">g.19885</name>
</gene>
<dbReference type="AlphaFoldDB" id="A0A1D2AFE1"/>
<dbReference type="EMBL" id="GDKF01000710">
    <property type="protein sequence ID" value="JAT77912.1"/>
    <property type="molecule type" value="Transcribed_RNA"/>
</dbReference>
<feature type="region of interest" description="Disordered" evidence="3">
    <location>
        <begin position="170"/>
        <end position="241"/>
    </location>
</feature>
<dbReference type="PANTHER" id="PTHR13489:SF0">
    <property type="entry name" value="MINI-CHROMOSOME MAINTENANCE COMPLEX-BINDING PROTEIN"/>
    <property type="match status" value="1"/>
</dbReference>
<organism evidence="4">
    <name type="scientific">Auxenochlorella protothecoides</name>
    <name type="common">Green microalga</name>
    <name type="synonym">Chlorella protothecoides</name>
    <dbReference type="NCBI Taxonomy" id="3075"/>
    <lineage>
        <taxon>Eukaryota</taxon>
        <taxon>Viridiplantae</taxon>
        <taxon>Chlorophyta</taxon>
        <taxon>core chlorophytes</taxon>
        <taxon>Trebouxiophyceae</taxon>
        <taxon>Chlorellales</taxon>
        <taxon>Chlorellaceae</taxon>
        <taxon>Auxenochlorella</taxon>
    </lineage>
</organism>
<evidence type="ECO:0000256" key="1">
    <source>
        <dbReference type="ARBA" id="ARBA00004123"/>
    </source>
</evidence>
<dbReference type="GO" id="GO:0005634">
    <property type="term" value="C:nucleus"/>
    <property type="evidence" value="ECO:0007669"/>
    <property type="project" value="UniProtKB-SubCell"/>
</dbReference>
<dbReference type="PANTHER" id="PTHR13489">
    <property type="entry name" value="MINI-CHROMOSOME MAINTENANCE COMPLEX-BINDING PROTEIN"/>
    <property type="match status" value="1"/>
</dbReference>
<comment type="subcellular location">
    <subcellularLocation>
        <location evidence="1">Nucleus</location>
    </subcellularLocation>
</comment>
<dbReference type="InterPro" id="IPR019140">
    <property type="entry name" value="MCM_complex-bd"/>
</dbReference>
<keyword evidence="2" id="KW-0539">Nucleus</keyword>
<evidence type="ECO:0000256" key="2">
    <source>
        <dbReference type="ARBA" id="ARBA00023242"/>
    </source>
</evidence>
<proteinExistence type="predicted"/>
<evidence type="ECO:0000313" key="4">
    <source>
        <dbReference type="EMBL" id="JAT77912.1"/>
    </source>
</evidence>
<dbReference type="GO" id="GO:0003682">
    <property type="term" value="F:chromatin binding"/>
    <property type="evidence" value="ECO:0007669"/>
    <property type="project" value="TreeGrafter"/>
</dbReference>
<reference evidence="4" key="1">
    <citation type="submission" date="2015-08" db="EMBL/GenBank/DDBJ databases">
        <authorList>
            <person name="Babu N.S."/>
            <person name="Beckwith C.J."/>
            <person name="Beseler K.G."/>
            <person name="Brison A."/>
            <person name="Carone J.V."/>
            <person name="Caskin T.P."/>
            <person name="Diamond M."/>
            <person name="Durham M.E."/>
            <person name="Foxe J.M."/>
            <person name="Go M."/>
            <person name="Henderson B.A."/>
            <person name="Jones I.B."/>
            <person name="McGettigan J.A."/>
            <person name="Micheletti S.J."/>
            <person name="Nasrallah M.E."/>
            <person name="Ortiz D."/>
            <person name="Piller C.R."/>
            <person name="Privatt S.R."/>
            <person name="Schneider S.L."/>
            <person name="Sharp S."/>
            <person name="Smith T.C."/>
            <person name="Stanton J.D."/>
            <person name="Ullery H.E."/>
            <person name="Wilson R.J."/>
            <person name="Serrano M.G."/>
            <person name="Buck G."/>
            <person name="Lee V."/>
            <person name="Wang Y."/>
            <person name="Carvalho R."/>
            <person name="Voegtly L."/>
            <person name="Shi R."/>
            <person name="Duckworth R."/>
            <person name="Johnson A."/>
            <person name="Loviza R."/>
            <person name="Walstead R."/>
            <person name="Shah Z."/>
            <person name="Kiflezghi M."/>
            <person name="Wade K."/>
            <person name="Ball S.L."/>
            <person name="Bradley K.W."/>
            <person name="Asai D.J."/>
            <person name="Bowman C.A."/>
            <person name="Russell D.A."/>
            <person name="Pope W.H."/>
            <person name="Jacobs-Sera D."/>
            <person name="Hendrix R.W."/>
            <person name="Hatfull G.F."/>
        </authorList>
    </citation>
    <scope>NUCLEOTIDE SEQUENCE</scope>
</reference>
<name>A0A1D2AFE1_AUXPR</name>
<feature type="compositionally biased region" description="Low complexity" evidence="3">
    <location>
        <begin position="216"/>
        <end position="227"/>
    </location>
</feature>
<protein>
    <recommendedName>
        <fullName evidence="5">Mini-chromosome maintenance complex-binding protein</fullName>
    </recommendedName>
</protein>
<evidence type="ECO:0000256" key="3">
    <source>
        <dbReference type="SAM" id="MobiDB-lite"/>
    </source>
</evidence>